<name>A0A9N9E7K8_9GLOM</name>
<accession>A0A9N9E7K8</accession>
<dbReference type="PANTHER" id="PTHR43201:SF8">
    <property type="entry name" value="ACYL-COA SYNTHETASE FAMILY MEMBER 3"/>
    <property type="match status" value="1"/>
</dbReference>
<dbReference type="PANTHER" id="PTHR43201">
    <property type="entry name" value="ACYL-COA SYNTHETASE"/>
    <property type="match status" value="1"/>
</dbReference>
<comment type="similarity">
    <text evidence="1">Belongs to the ATP-dependent AMP-binding enzyme family.</text>
</comment>
<dbReference type="SUPFAM" id="SSF56801">
    <property type="entry name" value="Acetyl-CoA synthetase-like"/>
    <property type="match status" value="2"/>
</dbReference>
<evidence type="ECO:0000256" key="1">
    <source>
        <dbReference type="ARBA" id="ARBA00006432"/>
    </source>
</evidence>
<dbReference type="GO" id="GO:0031956">
    <property type="term" value="F:medium-chain fatty acid-CoA ligase activity"/>
    <property type="evidence" value="ECO:0007669"/>
    <property type="project" value="TreeGrafter"/>
</dbReference>
<dbReference type="Proteomes" id="UP000789342">
    <property type="component" value="Unassembled WGS sequence"/>
</dbReference>
<dbReference type="Gene3D" id="3.40.50.12780">
    <property type="entry name" value="N-terminal domain of ligase-like"/>
    <property type="match status" value="1"/>
</dbReference>
<feature type="domain" description="AMP-dependent synthetase/ligase" evidence="2">
    <location>
        <begin position="47"/>
        <end position="218"/>
    </location>
</feature>
<dbReference type="InterPro" id="IPR000873">
    <property type="entry name" value="AMP-dep_synth/lig_dom"/>
</dbReference>
<sequence length="351" mass="39601">MRKSRLLVHLGTRKSLFVNGRSYSSYNNGDSSSGLPSLPLFKQVIGHAASQVPEKKAIIDFRAGTRHSYRQFISDVMKFRKRLLEESGAVGGDLNEARVVFLCPSGYEYVVAQWSIWSTGGIAVPLSTAHPPPELLYYINDSRASVFVTHPEFHELARDIAKDARIDKLLVIDRKVQKCDHHDSHEFETPRLIPMDISRRAMIIYTSGTSGKYIGVLMVNTSITLNWSVFLLGKPKGVVSTHANLTAQVKSLVDAWRYSEKDKILHVLPLHHLHGILNVGSSIDLPVFVVRKFQFLETLIVNFLDLKALTCTLYAGGTVEMMPKFDASEVWNRWMKPERDLTLFMAVPTIY</sequence>
<evidence type="ECO:0000313" key="4">
    <source>
        <dbReference type="Proteomes" id="UP000789342"/>
    </source>
</evidence>
<dbReference type="InterPro" id="IPR042099">
    <property type="entry name" value="ANL_N_sf"/>
</dbReference>
<evidence type="ECO:0000259" key="2">
    <source>
        <dbReference type="Pfam" id="PF00501"/>
    </source>
</evidence>
<organism evidence="3 4">
    <name type="scientific">Acaulospora morrowiae</name>
    <dbReference type="NCBI Taxonomy" id="94023"/>
    <lineage>
        <taxon>Eukaryota</taxon>
        <taxon>Fungi</taxon>
        <taxon>Fungi incertae sedis</taxon>
        <taxon>Mucoromycota</taxon>
        <taxon>Glomeromycotina</taxon>
        <taxon>Glomeromycetes</taxon>
        <taxon>Diversisporales</taxon>
        <taxon>Acaulosporaceae</taxon>
        <taxon>Acaulospora</taxon>
    </lineage>
</organism>
<gene>
    <name evidence="3" type="ORF">AMORRO_LOCUS10525</name>
</gene>
<dbReference type="Pfam" id="PF00501">
    <property type="entry name" value="AMP-binding"/>
    <property type="match status" value="2"/>
</dbReference>
<dbReference type="AlphaFoldDB" id="A0A9N9E7K8"/>
<keyword evidence="4" id="KW-1185">Reference proteome</keyword>
<feature type="non-terminal residue" evidence="3">
    <location>
        <position position="1"/>
    </location>
</feature>
<proteinExistence type="inferred from homology"/>
<feature type="domain" description="AMP-dependent synthetase/ligase" evidence="2">
    <location>
        <begin position="233"/>
        <end position="277"/>
    </location>
</feature>
<reference evidence="3" key="1">
    <citation type="submission" date="2021-06" db="EMBL/GenBank/DDBJ databases">
        <authorList>
            <person name="Kallberg Y."/>
            <person name="Tangrot J."/>
            <person name="Rosling A."/>
        </authorList>
    </citation>
    <scope>NUCLEOTIDE SEQUENCE</scope>
    <source>
        <strain evidence="3">CL551</strain>
    </source>
</reference>
<dbReference type="GO" id="GO:0006631">
    <property type="term" value="P:fatty acid metabolic process"/>
    <property type="evidence" value="ECO:0007669"/>
    <property type="project" value="TreeGrafter"/>
</dbReference>
<dbReference type="EMBL" id="CAJVPV010011735">
    <property type="protein sequence ID" value="CAG8663858.1"/>
    <property type="molecule type" value="Genomic_DNA"/>
</dbReference>
<comment type="caution">
    <text evidence="3">The sequence shown here is derived from an EMBL/GenBank/DDBJ whole genome shotgun (WGS) entry which is preliminary data.</text>
</comment>
<evidence type="ECO:0000313" key="3">
    <source>
        <dbReference type="EMBL" id="CAG8663858.1"/>
    </source>
</evidence>
<protein>
    <submittedName>
        <fullName evidence="3">15053_t:CDS:1</fullName>
    </submittedName>
</protein>
<dbReference type="OrthoDB" id="2962993at2759"/>